<feature type="transmembrane region" description="Helical" evidence="1">
    <location>
        <begin position="113"/>
        <end position="138"/>
    </location>
</feature>
<keyword evidence="3" id="KW-1185">Reference proteome</keyword>
<reference evidence="2 3" key="1">
    <citation type="submission" date="2019-02" db="EMBL/GenBank/DDBJ databases">
        <title>Deep-cultivation of Planctomycetes and their phenomic and genomic characterization uncovers novel biology.</title>
        <authorList>
            <person name="Wiegand S."/>
            <person name="Jogler M."/>
            <person name="Boedeker C."/>
            <person name="Pinto D."/>
            <person name="Vollmers J."/>
            <person name="Rivas-Marin E."/>
            <person name="Kohn T."/>
            <person name="Peeters S.H."/>
            <person name="Heuer A."/>
            <person name="Rast P."/>
            <person name="Oberbeckmann S."/>
            <person name="Bunk B."/>
            <person name="Jeske O."/>
            <person name="Meyerdierks A."/>
            <person name="Storesund J.E."/>
            <person name="Kallscheuer N."/>
            <person name="Luecker S."/>
            <person name="Lage O.M."/>
            <person name="Pohl T."/>
            <person name="Merkel B.J."/>
            <person name="Hornburger P."/>
            <person name="Mueller R.-W."/>
            <person name="Bruemmer F."/>
            <person name="Labrenz M."/>
            <person name="Spormann A.M."/>
            <person name="Op Den Camp H."/>
            <person name="Overmann J."/>
            <person name="Amann R."/>
            <person name="Jetten M.S.M."/>
            <person name="Mascher T."/>
            <person name="Medema M.H."/>
            <person name="Devos D.P."/>
            <person name="Kaster A.-K."/>
            <person name="Ovreas L."/>
            <person name="Rohde M."/>
            <person name="Galperin M.Y."/>
            <person name="Jogler C."/>
        </authorList>
    </citation>
    <scope>NUCLEOTIDE SEQUENCE [LARGE SCALE GENOMIC DNA]</scope>
    <source>
        <strain evidence="2 3">Poly51</strain>
    </source>
</reference>
<gene>
    <name evidence="2" type="ORF">Poly51_11680</name>
</gene>
<evidence type="ECO:0000256" key="1">
    <source>
        <dbReference type="SAM" id="Phobius"/>
    </source>
</evidence>
<evidence type="ECO:0000313" key="3">
    <source>
        <dbReference type="Proteomes" id="UP000318288"/>
    </source>
</evidence>
<dbReference type="AlphaFoldDB" id="A0A5C6FGM7"/>
<evidence type="ECO:0008006" key="4">
    <source>
        <dbReference type="Google" id="ProtNLM"/>
    </source>
</evidence>
<name>A0A5C6FGM7_9BACT</name>
<comment type="caution">
    <text evidence="2">The sequence shown here is derived from an EMBL/GenBank/DDBJ whole genome shotgun (WGS) entry which is preliminary data.</text>
</comment>
<sequence>MTCTRGRESRFFVCLRVFRPSRVMSDVLCTIHSPFHHPMMRDTNPYSSPNSPGQPSCAVVAPRQTLRWAMIGFILAAAVPVIFGIRGTVYQWTYLANVTLGPNEAHCGNPIPFILIFFVGPICGIMGAAGGAFCASVFDCALPRYTAPLSKAGTEQ</sequence>
<feature type="transmembrane region" description="Helical" evidence="1">
    <location>
        <begin position="68"/>
        <end position="93"/>
    </location>
</feature>
<keyword evidence="1" id="KW-1133">Transmembrane helix</keyword>
<accession>A0A5C6FGM7</accession>
<protein>
    <recommendedName>
        <fullName evidence="4">Transmembrane protein</fullName>
    </recommendedName>
</protein>
<dbReference type="Proteomes" id="UP000318288">
    <property type="component" value="Unassembled WGS sequence"/>
</dbReference>
<organism evidence="2 3">
    <name type="scientific">Rubripirellula tenax</name>
    <dbReference type="NCBI Taxonomy" id="2528015"/>
    <lineage>
        <taxon>Bacteria</taxon>
        <taxon>Pseudomonadati</taxon>
        <taxon>Planctomycetota</taxon>
        <taxon>Planctomycetia</taxon>
        <taxon>Pirellulales</taxon>
        <taxon>Pirellulaceae</taxon>
        <taxon>Rubripirellula</taxon>
    </lineage>
</organism>
<evidence type="ECO:0000313" key="2">
    <source>
        <dbReference type="EMBL" id="TWU60886.1"/>
    </source>
</evidence>
<keyword evidence="1" id="KW-0812">Transmembrane</keyword>
<proteinExistence type="predicted"/>
<dbReference type="EMBL" id="SJPW01000001">
    <property type="protein sequence ID" value="TWU60886.1"/>
    <property type="molecule type" value="Genomic_DNA"/>
</dbReference>
<keyword evidence="1" id="KW-0472">Membrane</keyword>